<feature type="binding site" evidence="4">
    <location>
        <begin position="691"/>
        <end position="698"/>
    </location>
    <ligand>
        <name>ATP</name>
        <dbReference type="ChEBI" id="CHEBI:30616"/>
    </ligand>
</feature>
<keyword evidence="2 4" id="KW-0547">Nucleotide-binding</keyword>
<evidence type="ECO:0000256" key="5">
    <source>
        <dbReference type="SAM" id="Phobius"/>
    </source>
</evidence>
<protein>
    <submittedName>
        <fullName evidence="7">Type VII secretion protein EssC</fullName>
    </submittedName>
</protein>
<feature type="transmembrane region" description="Helical" evidence="5">
    <location>
        <begin position="284"/>
        <end position="303"/>
    </location>
</feature>
<dbReference type="CDD" id="cd01127">
    <property type="entry name" value="TrwB_TraG_TraD_VirD4"/>
    <property type="match status" value="1"/>
</dbReference>
<dbReference type="GO" id="GO:0016020">
    <property type="term" value="C:membrane"/>
    <property type="evidence" value="ECO:0007669"/>
    <property type="project" value="UniProtKB-SubCell"/>
</dbReference>
<evidence type="ECO:0000256" key="4">
    <source>
        <dbReference type="PROSITE-ProRule" id="PRU00289"/>
    </source>
</evidence>
<reference evidence="7 8" key="1">
    <citation type="submission" date="2017-10" db="EMBL/GenBank/DDBJ databases">
        <title>Resolving the taxonomy of Roseburia spp., Eubacterium rectale and Agathobacter spp. through phylogenomic analysis.</title>
        <authorList>
            <person name="Sheridan P.O."/>
            <person name="Walker A.W."/>
            <person name="Duncan S.H."/>
            <person name="Scott K.P."/>
            <person name="Toole P.W.O."/>
            <person name="Luis P."/>
            <person name="Flint H.J."/>
        </authorList>
    </citation>
    <scope>NUCLEOTIDE SEQUENCE [LARGE SCALE GENOMIC DNA]</scope>
    <source>
        <strain evidence="7 8">JK626</strain>
    </source>
</reference>
<evidence type="ECO:0000256" key="1">
    <source>
        <dbReference type="ARBA" id="ARBA00022737"/>
    </source>
</evidence>
<dbReference type="PANTHER" id="PTHR22683:SF1">
    <property type="entry name" value="TYPE VII SECRETION SYSTEM PROTEIN ESSC"/>
    <property type="match status" value="1"/>
</dbReference>
<dbReference type="GO" id="GO:0005524">
    <property type="term" value="F:ATP binding"/>
    <property type="evidence" value="ECO:0007669"/>
    <property type="project" value="UniProtKB-UniRule"/>
</dbReference>
<name>A0A2G3DXC6_9FIRM</name>
<keyword evidence="5" id="KW-1133">Transmembrane helix</keyword>
<keyword evidence="5" id="KW-0472">Membrane</keyword>
<comment type="caution">
    <text evidence="7">The sequence shown here is derived from an EMBL/GenBank/DDBJ whole genome shotgun (WGS) entry which is preliminary data.</text>
</comment>
<proteinExistence type="predicted"/>
<feature type="domain" description="FtsK" evidence="6">
    <location>
        <begin position="671"/>
        <end position="865"/>
    </location>
</feature>
<evidence type="ECO:0000259" key="6">
    <source>
        <dbReference type="PROSITE" id="PS50901"/>
    </source>
</evidence>
<organism evidence="7 8">
    <name type="scientific">Pseudobutyrivibrio ruminis</name>
    <dbReference type="NCBI Taxonomy" id="46206"/>
    <lineage>
        <taxon>Bacteria</taxon>
        <taxon>Bacillati</taxon>
        <taxon>Bacillota</taxon>
        <taxon>Clostridia</taxon>
        <taxon>Lachnospirales</taxon>
        <taxon>Lachnospiraceae</taxon>
        <taxon>Pseudobutyrivibrio</taxon>
    </lineage>
</organism>
<dbReference type="InterPro" id="IPR050206">
    <property type="entry name" value="FtsK/SpoIIIE/SftA"/>
</dbReference>
<keyword evidence="5" id="KW-0812">Transmembrane</keyword>
<evidence type="ECO:0000313" key="7">
    <source>
        <dbReference type="EMBL" id="PHU35687.1"/>
    </source>
</evidence>
<dbReference type="Proteomes" id="UP000225889">
    <property type="component" value="Unassembled WGS sequence"/>
</dbReference>
<keyword evidence="3 4" id="KW-0067">ATP-binding</keyword>
<sequence>MEHRLLIFGNGINREIEIGEASKLSIGTDKHCHVWLKGEIFPKDFLINLVISEESYTVTCDGAIELKRESGDENIPLSEELAFFYKDEPDVLFNLFLVSDFSDMSTDYHLEINLAEIMDISIGTNIDSDIRIDNPKVPEINLTLLRDLEGYQVSIQDGLYCVTHNGSNITDSEFMLRNHDFFSVANVQFWLSDGKLYTEKSDYLTCKLQTSLIQEQNNKLQYPEFIRNVRLQFKQPVEKLEVLDPKQKPSEPEGGILEKLIPMIVMMILMTVMRVMIRSNIMYAIYFVMMMGMSSIMTVVGFIRAKKKYNEAIVRRENIYNDYIENKDNEILGKRYDERLIAKKMCVLPEETIEQIENFDARLFEKLRDHEDFLDVPLGIGVVDSVNQVDFKKHEYVETDDPFMDIPSNIHDKYEKLDDMPVVLHLRDLDAVGFLGTRTKLYQIMKNIIVTLAAQQFYQDVKFYVMLNKEDIPYFEWIRWFQNVNEPGRRNILYDDGSKKTILESIYNELSAREGMKKEELAKEPHYIVFAYRSENMSGHPITKYVEKAAELNFTFLFFEEYKELLHEACDELVCLDRDAYSGFIQKADDAVTTIEFKYQHLNSAHVAAAALKLACVHVNEISLESTLTKNITLYQLLKVMSAYDLNIGQRWKQSNIYESMAAALGVDSTGQTVYLDIHEKAHGPHGLVAGTTGSGKSEILQSYVLSMCLNFHPYEVGFVIIDFKGGGMANQFKDLPHLNGAITNIDGKQIDRSLMSIKAELMKRQKLFAEYSVNRIDDYIELYKQGVAKIPLPHLILIVDEFAELKSDQPEFMKELISAARIGRSLGMHLILATQKPAGVVNDQIWSNSRFKLCLKVQDKSDSKEVLKSPLAAEIREPGRAYLQVGNNEIFQLFQSAYSGASVNVEQMEQQKEFDINIVDFAGRRQPIYSQKPEKSKGENKTELDAIVSYIGEYCAENNIKRLPDICLPPLAEIIDYPSKKSVTSDSKDVIVPIGIYDNPSEQLQDVLELNLSKNNVFIAGGALSGKTNLLQTVIRGLCENYTAAEVCIYIMDFASMMLKNFDDLNQVGGVVTINEDNKFKQLIDMLVELIDERKQILSDLGLSSFSSYREAGYTEMKQIVLVIENYAMLKAVFMDYENIIGLICRDGVAVGLSVVMTNPLSSGLGLKMLTYFGEKISMYQNDDSQYSLLFNHCRLFPDNTAGRGIIERDNELREFQTYLAFPAEREIDKVEKMRAFVKTTNEKNKGISAIRIPTVPEHVYEDYFTERYGSEVFDDYRIPIGVRFEDIQPEIVQLTRDNFIGLMGTEQSNRLTFLKYFINHLVENNDKMPVELYVVDDLSRELEYISQLPITKKYTVNHADVESVMSTVFEEAKARLKLMSTSSNALKDKPLIMLIFNSQLAEDMLSYGASSMKQLEALVTKLKGCKVCTMHSNVPNIQASFKVGGLIKLVTDNCDILAFEDIKAIKTIMAGSTEKRNLGSKMEQEDAFYIKSGVFNKVRTTIINSAKESKHE</sequence>
<dbReference type="InterPro" id="IPR023839">
    <property type="entry name" value="Firmicutes_EssC_C"/>
</dbReference>
<dbReference type="EMBL" id="PDYF01000008">
    <property type="protein sequence ID" value="PHU35687.1"/>
    <property type="molecule type" value="Genomic_DNA"/>
</dbReference>
<feature type="binding site" evidence="4">
    <location>
        <begin position="1022"/>
        <end position="1029"/>
    </location>
    <ligand>
        <name>ATP</name>
        <dbReference type="ChEBI" id="CHEBI:30616"/>
    </ligand>
</feature>
<evidence type="ECO:0000256" key="2">
    <source>
        <dbReference type="ARBA" id="ARBA00022741"/>
    </source>
</evidence>
<evidence type="ECO:0000313" key="8">
    <source>
        <dbReference type="Proteomes" id="UP000225889"/>
    </source>
</evidence>
<dbReference type="RefSeq" id="WP_099391460.1">
    <property type="nucleotide sequence ID" value="NZ_PDYF01000008.1"/>
</dbReference>
<dbReference type="InterPro" id="IPR002543">
    <property type="entry name" value="FtsK_dom"/>
</dbReference>
<dbReference type="NCBIfam" id="TIGR03928">
    <property type="entry name" value="T7_EssCb_Firm"/>
    <property type="match status" value="1"/>
</dbReference>
<dbReference type="Gene3D" id="3.40.50.300">
    <property type="entry name" value="P-loop containing nucleotide triphosphate hydrolases"/>
    <property type="match status" value="3"/>
</dbReference>
<dbReference type="PANTHER" id="PTHR22683">
    <property type="entry name" value="SPORULATION PROTEIN RELATED"/>
    <property type="match status" value="1"/>
</dbReference>
<dbReference type="GO" id="GO:0003677">
    <property type="term" value="F:DNA binding"/>
    <property type="evidence" value="ECO:0007669"/>
    <property type="project" value="InterPro"/>
</dbReference>
<dbReference type="PROSITE" id="PS50901">
    <property type="entry name" value="FTSK"/>
    <property type="match status" value="2"/>
</dbReference>
<evidence type="ECO:0000256" key="3">
    <source>
        <dbReference type="ARBA" id="ARBA00022840"/>
    </source>
</evidence>
<dbReference type="SUPFAM" id="SSF52540">
    <property type="entry name" value="P-loop containing nucleoside triphosphate hydrolases"/>
    <property type="match status" value="2"/>
</dbReference>
<feature type="transmembrane region" description="Helical" evidence="5">
    <location>
        <begin position="260"/>
        <end position="277"/>
    </location>
</feature>
<dbReference type="InterPro" id="IPR027417">
    <property type="entry name" value="P-loop_NTPase"/>
</dbReference>
<feature type="domain" description="FtsK" evidence="6">
    <location>
        <begin position="1006"/>
        <end position="1189"/>
    </location>
</feature>
<accession>A0A2G3DXC6</accession>
<gene>
    <name evidence="7" type="primary">essC</name>
    <name evidence="7" type="ORF">CSX01_03545</name>
</gene>
<keyword evidence="1" id="KW-0677">Repeat</keyword>
<dbReference type="Pfam" id="PF01580">
    <property type="entry name" value="FtsK_SpoIIIE"/>
    <property type="match status" value="2"/>
</dbReference>
<reference evidence="7 8" key="2">
    <citation type="submission" date="2017-10" db="EMBL/GenBank/DDBJ databases">
        <authorList>
            <person name="Banno H."/>
            <person name="Chua N.-H."/>
        </authorList>
    </citation>
    <scope>NUCLEOTIDE SEQUENCE [LARGE SCALE GENOMIC DNA]</scope>
    <source>
        <strain evidence="7 8">JK626</strain>
    </source>
</reference>